<evidence type="ECO:0000313" key="2">
    <source>
        <dbReference type="EMBL" id="GMQ35731.1"/>
    </source>
</evidence>
<protein>
    <submittedName>
        <fullName evidence="2">Uncharacterized protein</fullName>
    </submittedName>
</protein>
<dbReference type="SUPFAM" id="SSF52309">
    <property type="entry name" value="N-(deoxy)ribosyltransferase-like"/>
    <property type="match status" value="1"/>
</dbReference>
<reference evidence="2 3" key="1">
    <citation type="submission" date="2023-08" db="EMBL/GenBank/DDBJ databases">
        <title>Draft genome sequence of Algoriphagus taiwanensis.</title>
        <authorList>
            <person name="Takatani N."/>
            <person name="Hosokawa M."/>
            <person name="Sawabe T."/>
        </authorList>
    </citation>
    <scope>NUCLEOTIDE SEQUENCE [LARGE SCALE GENOMIC DNA]</scope>
    <source>
        <strain evidence="2 3">JCM 19755</strain>
    </source>
</reference>
<evidence type="ECO:0000313" key="3">
    <source>
        <dbReference type="Proteomes" id="UP001307705"/>
    </source>
</evidence>
<sequence length="357" mass="40385">MEKQPKKDQEPKVAAKARTKRQKVDRPFPRVSLQESLIIGQKIKELNGGNPWTPQEIAKAVNIGFATNKFYYYTAASRDFGITEGSSKTDKISLTDFGRSLLYAPDPTTEQKKKNEAFLSIPIFKKVLDHYKGSTLPEMKYLRNTLENEFGLHPEVHEEFAGLFKENCKFLDIKSGNTSEIINDDSESPATIIVGESGKSSRKGLKAFVIMPFSERNDNRSKGFFNEVLTSLIIPAGIEAGFNVETANKQGTEIIQSTIINELIDADMVIADLTDHNPNVLFELGVRMALDKPVAIIKSQDTGRVFDVDNMLRVQEYNQNLWKSTVESDLPKLTEHFKATWENRKSDQTYLKILRKK</sequence>
<feature type="region of interest" description="Disordered" evidence="1">
    <location>
        <begin position="1"/>
        <end position="26"/>
    </location>
</feature>
<accession>A0ABQ6Q7A0</accession>
<dbReference type="Gene3D" id="3.40.50.450">
    <property type="match status" value="1"/>
</dbReference>
<dbReference type="Proteomes" id="UP001307705">
    <property type="component" value="Unassembled WGS sequence"/>
</dbReference>
<evidence type="ECO:0000256" key="1">
    <source>
        <dbReference type="SAM" id="MobiDB-lite"/>
    </source>
</evidence>
<dbReference type="RefSeq" id="WP_338230689.1">
    <property type="nucleotide sequence ID" value="NZ_BTPE01000026.1"/>
</dbReference>
<dbReference type="EMBL" id="BTPE01000026">
    <property type="protein sequence ID" value="GMQ35731.1"/>
    <property type="molecule type" value="Genomic_DNA"/>
</dbReference>
<name>A0ABQ6Q7A0_9BACT</name>
<keyword evidence="3" id="KW-1185">Reference proteome</keyword>
<organism evidence="2 3">
    <name type="scientific">Algoriphagus taiwanensis</name>
    <dbReference type="NCBI Taxonomy" id="1445656"/>
    <lineage>
        <taxon>Bacteria</taxon>
        <taxon>Pseudomonadati</taxon>
        <taxon>Bacteroidota</taxon>
        <taxon>Cytophagia</taxon>
        <taxon>Cytophagales</taxon>
        <taxon>Cyclobacteriaceae</taxon>
        <taxon>Algoriphagus</taxon>
    </lineage>
</organism>
<comment type="caution">
    <text evidence="2">The sequence shown here is derived from an EMBL/GenBank/DDBJ whole genome shotgun (WGS) entry which is preliminary data.</text>
</comment>
<feature type="compositionally biased region" description="Basic and acidic residues" evidence="1">
    <location>
        <begin position="1"/>
        <end position="13"/>
    </location>
</feature>
<proteinExistence type="predicted"/>
<gene>
    <name evidence="2" type="ORF">Ataiwa_40040</name>
</gene>